<dbReference type="Proteomes" id="UP000253426">
    <property type="component" value="Unassembled WGS sequence"/>
</dbReference>
<dbReference type="PANTHER" id="PTHR22916:SF3">
    <property type="entry name" value="UDP-GLCNAC:BETAGAL BETA-1,3-N-ACETYLGLUCOSAMINYLTRANSFERASE-LIKE PROTEIN 1"/>
    <property type="match status" value="1"/>
</dbReference>
<gene>
    <name evidence="2" type="ORF">DES53_10981</name>
</gene>
<name>A0A366HDG4_9BACT</name>
<evidence type="ECO:0000313" key="3">
    <source>
        <dbReference type="Proteomes" id="UP000253426"/>
    </source>
</evidence>
<dbReference type="SUPFAM" id="SSF53448">
    <property type="entry name" value="Nucleotide-diphospho-sugar transferases"/>
    <property type="match status" value="1"/>
</dbReference>
<reference evidence="2 3" key="1">
    <citation type="submission" date="2018-06" db="EMBL/GenBank/DDBJ databases">
        <title>Genomic Encyclopedia of Type Strains, Phase IV (KMG-IV): sequencing the most valuable type-strain genomes for metagenomic binning, comparative biology and taxonomic classification.</title>
        <authorList>
            <person name="Goeker M."/>
        </authorList>
    </citation>
    <scope>NUCLEOTIDE SEQUENCE [LARGE SCALE GENOMIC DNA]</scope>
    <source>
        <strain evidence="2 3">DSM 25532</strain>
    </source>
</reference>
<proteinExistence type="predicted"/>
<dbReference type="OrthoDB" id="9785185at2"/>
<dbReference type="EMBL" id="QNRR01000009">
    <property type="protein sequence ID" value="RBP39654.1"/>
    <property type="molecule type" value="Genomic_DNA"/>
</dbReference>
<evidence type="ECO:0000313" key="2">
    <source>
        <dbReference type="EMBL" id="RBP39654.1"/>
    </source>
</evidence>
<comment type="caution">
    <text evidence="2">The sequence shown here is derived from an EMBL/GenBank/DDBJ whole genome shotgun (WGS) entry which is preliminary data.</text>
</comment>
<keyword evidence="2" id="KW-0808">Transferase</keyword>
<dbReference type="InterPro" id="IPR001173">
    <property type="entry name" value="Glyco_trans_2-like"/>
</dbReference>
<accession>A0A366HDG4</accession>
<dbReference type="RefSeq" id="WP_113960555.1">
    <property type="nucleotide sequence ID" value="NZ_QNRR01000009.1"/>
</dbReference>
<dbReference type="Gene3D" id="3.90.550.10">
    <property type="entry name" value="Spore Coat Polysaccharide Biosynthesis Protein SpsA, Chain A"/>
    <property type="match status" value="1"/>
</dbReference>
<organism evidence="2 3">
    <name type="scientific">Roseimicrobium gellanilyticum</name>
    <dbReference type="NCBI Taxonomy" id="748857"/>
    <lineage>
        <taxon>Bacteria</taxon>
        <taxon>Pseudomonadati</taxon>
        <taxon>Verrucomicrobiota</taxon>
        <taxon>Verrucomicrobiia</taxon>
        <taxon>Verrucomicrobiales</taxon>
        <taxon>Verrucomicrobiaceae</taxon>
        <taxon>Roseimicrobium</taxon>
    </lineage>
</organism>
<dbReference type="Pfam" id="PF00535">
    <property type="entry name" value="Glycos_transf_2"/>
    <property type="match status" value="1"/>
</dbReference>
<sequence length="436" mass="48801">MHPAPRVSVIIATYNWSSVLRYSIESVLDQEFEDFEVLVIGDGCTDDSAAVAASFGDARVRWHNLPENSGNQSAPNNEGLRLARGTYCAYLGHDDIWHPRHLAVLVRAMDETGADFGYTWLQMLGPEVAPGRERVRLLTGVAPGGVHDKDMAVPPSSVMHRREAGLSIGGWKDYRTVRLPPDSEFLHRAALQGMRFTCVPELTVFKFNASWRKDSYVEKPCHEQRECLRRIREERDFRVHELQAVITALIRQHPESVPRIQVAEDVPPGEIVRRNRRLRGLERRDGDAPAPQPLPARLNLADTTAEPYLGPGWSVPETDCRWTDGTTAALVFSLESPQQSLLRMSVQPFLIPGKVQVQPVRVIVNGKFMGEWTLRANDWEQLECEVPAEALTAVNTLVLELPGAVCPLHLGVSADARELALRVAWMDLQPVGDLPW</sequence>
<dbReference type="InterPro" id="IPR029044">
    <property type="entry name" value="Nucleotide-diphossugar_trans"/>
</dbReference>
<dbReference type="GO" id="GO:0016758">
    <property type="term" value="F:hexosyltransferase activity"/>
    <property type="evidence" value="ECO:0007669"/>
    <property type="project" value="UniProtKB-ARBA"/>
</dbReference>
<keyword evidence="3" id="KW-1185">Reference proteome</keyword>
<protein>
    <submittedName>
        <fullName evidence="2">Glycosyl transferase family 2</fullName>
    </submittedName>
</protein>
<dbReference type="CDD" id="cd00761">
    <property type="entry name" value="Glyco_tranf_GTA_type"/>
    <property type="match status" value="1"/>
</dbReference>
<feature type="domain" description="Glycosyltransferase 2-like" evidence="1">
    <location>
        <begin position="8"/>
        <end position="116"/>
    </location>
</feature>
<dbReference type="AlphaFoldDB" id="A0A366HDG4"/>
<evidence type="ECO:0000259" key="1">
    <source>
        <dbReference type="Pfam" id="PF00535"/>
    </source>
</evidence>
<dbReference type="PANTHER" id="PTHR22916">
    <property type="entry name" value="GLYCOSYLTRANSFERASE"/>
    <property type="match status" value="1"/>
</dbReference>